<organism evidence="7 8">
    <name type="scientific">Halomarina oriensis</name>
    <dbReference type="NCBI Taxonomy" id="671145"/>
    <lineage>
        <taxon>Archaea</taxon>
        <taxon>Methanobacteriati</taxon>
        <taxon>Methanobacteriota</taxon>
        <taxon>Stenosarchaea group</taxon>
        <taxon>Halobacteria</taxon>
        <taxon>Halobacteriales</taxon>
        <taxon>Natronomonadaceae</taxon>
        <taxon>Halomarina</taxon>
    </lineage>
</organism>
<dbReference type="Gene3D" id="1.10.357.10">
    <property type="entry name" value="Tetracycline Repressor, domain 2"/>
    <property type="match status" value="1"/>
</dbReference>
<dbReference type="GO" id="GO:0003700">
    <property type="term" value="F:DNA-binding transcription factor activity"/>
    <property type="evidence" value="ECO:0007669"/>
    <property type="project" value="TreeGrafter"/>
</dbReference>
<evidence type="ECO:0000259" key="6">
    <source>
        <dbReference type="PROSITE" id="PS50977"/>
    </source>
</evidence>
<dbReference type="PANTHER" id="PTHR30055:SF234">
    <property type="entry name" value="HTH-TYPE TRANSCRIPTIONAL REGULATOR BETI"/>
    <property type="match status" value="1"/>
</dbReference>
<dbReference type="PANTHER" id="PTHR30055">
    <property type="entry name" value="HTH-TYPE TRANSCRIPTIONAL REGULATOR RUTR"/>
    <property type="match status" value="1"/>
</dbReference>
<dbReference type="InterPro" id="IPR009057">
    <property type="entry name" value="Homeodomain-like_sf"/>
</dbReference>
<dbReference type="Pfam" id="PF13977">
    <property type="entry name" value="TetR_C_6"/>
    <property type="match status" value="1"/>
</dbReference>
<dbReference type="SUPFAM" id="SSF48498">
    <property type="entry name" value="Tetracyclin repressor-like, C-terminal domain"/>
    <property type="match status" value="1"/>
</dbReference>
<reference evidence="7 8" key="1">
    <citation type="submission" date="2019-12" db="EMBL/GenBank/DDBJ databases">
        <title>Halocatena pleomorpha gen. nov. sp. nov., an extremely halophilic archaeon of family Halobacteriaceae isolated from saltpan soil.</title>
        <authorList>
            <person name="Pal Y."/>
            <person name="Verma A."/>
            <person name="Krishnamurthi S."/>
            <person name="Kumar P."/>
        </authorList>
    </citation>
    <scope>NUCLEOTIDE SEQUENCE [LARGE SCALE GENOMIC DNA]</scope>
    <source>
        <strain evidence="7 8">JCM 16495</strain>
    </source>
</reference>
<dbReference type="InterPro" id="IPR039538">
    <property type="entry name" value="BetI_C"/>
</dbReference>
<sequence length="195" mass="21831">MTKATKQRIIEAAFDALATHGYADLSIKAIGEELGQSPSLIYYHFEDKDDLILALLDFHIEGFTEQYIEGSTADPETKLRQLVEKFLPEEVSADELELLSVYAELRAQAARNDEYREKVTWIDDLLVETVATFIDEGIESGQFQVVESDVVAEHIVALLLHGQYARATTDREDTVPVLRTVVDDLISRDLLGATS</sequence>
<dbReference type="RefSeq" id="WP_158203942.1">
    <property type="nucleotide sequence ID" value="NZ_WSZK01000015.1"/>
</dbReference>
<evidence type="ECO:0000256" key="1">
    <source>
        <dbReference type="ARBA" id="ARBA00022491"/>
    </source>
</evidence>
<feature type="domain" description="HTH tetR-type" evidence="6">
    <location>
        <begin position="3"/>
        <end position="63"/>
    </location>
</feature>
<dbReference type="EMBL" id="WSZK01000015">
    <property type="protein sequence ID" value="MWG34229.1"/>
    <property type="molecule type" value="Genomic_DNA"/>
</dbReference>
<keyword evidence="3 5" id="KW-0238">DNA-binding</keyword>
<protein>
    <submittedName>
        <fullName evidence="7">TetR family transcriptional regulator</fullName>
    </submittedName>
</protein>
<accession>A0A6B0GL99</accession>
<name>A0A6B0GL99_9EURY</name>
<evidence type="ECO:0000256" key="3">
    <source>
        <dbReference type="ARBA" id="ARBA00023125"/>
    </source>
</evidence>
<evidence type="ECO:0000256" key="2">
    <source>
        <dbReference type="ARBA" id="ARBA00023015"/>
    </source>
</evidence>
<evidence type="ECO:0000256" key="4">
    <source>
        <dbReference type="ARBA" id="ARBA00023163"/>
    </source>
</evidence>
<dbReference type="Proteomes" id="UP000451471">
    <property type="component" value="Unassembled WGS sequence"/>
</dbReference>
<keyword evidence="1" id="KW-0678">Repressor</keyword>
<dbReference type="SUPFAM" id="SSF46689">
    <property type="entry name" value="Homeodomain-like"/>
    <property type="match status" value="1"/>
</dbReference>
<evidence type="ECO:0000256" key="5">
    <source>
        <dbReference type="PROSITE-ProRule" id="PRU00335"/>
    </source>
</evidence>
<dbReference type="Pfam" id="PF00440">
    <property type="entry name" value="TetR_N"/>
    <property type="match status" value="1"/>
</dbReference>
<proteinExistence type="predicted"/>
<evidence type="ECO:0000313" key="7">
    <source>
        <dbReference type="EMBL" id="MWG34229.1"/>
    </source>
</evidence>
<dbReference type="InterPro" id="IPR050109">
    <property type="entry name" value="HTH-type_TetR-like_transc_reg"/>
</dbReference>
<feature type="DNA-binding region" description="H-T-H motif" evidence="5">
    <location>
        <begin position="26"/>
        <end position="45"/>
    </location>
</feature>
<keyword evidence="4" id="KW-0804">Transcription</keyword>
<dbReference type="PROSITE" id="PS50977">
    <property type="entry name" value="HTH_TETR_2"/>
    <property type="match status" value="1"/>
</dbReference>
<dbReference type="OrthoDB" id="135877at2157"/>
<evidence type="ECO:0000313" key="8">
    <source>
        <dbReference type="Proteomes" id="UP000451471"/>
    </source>
</evidence>
<comment type="caution">
    <text evidence="7">The sequence shown here is derived from an EMBL/GenBank/DDBJ whole genome shotgun (WGS) entry which is preliminary data.</text>
</comment>
<dbReference type="InterPro" id="IPR036271">
    <property type="entry name" value="Tet_transcr_reg_TetR-rel_C_sf"/>
</dbReference>
<keyword evidence="2" id="KW-0805">Transcription regulation</keyword>
<dbReference type="GO" id="GO:0000976">
    <property type="term" value="F:transcription cis-regulatory region binding"/>
    <property type="evidence" value="ECO:0007669"/>
    <property type="project" value="TreeGrafter"/>
</dbReference>
<gene>
    <name evidence="7" type="ORF">GQS65_06945</name>
</gene>
<dbReference type="PRINTS" id="PR00455">
    <property type="entry name" value="HTHTETR"/>
</dbReference>
<keyword evidence="8" id="KW-1185">Reference proteome</keyword>
<dbReference type="InterPro" id="IPR001647">
    <property type="entry name" value="HTH_TetR"/>
</dbReference>
<dbReference type="AlphaFoldDB" id="A0A6B0GL99"/>